<dbReference type="InterPro" id="IPR012000">
    <property type="entry name" value="Thiamin_PyroP_enz_cen_dom"/>
</dbReference>
<dbReference type="InterPro" id="IPR000399">
    <property type="entry name" value="TPP-bd_CS"/>
</dbReference>
<evidence type="ECO:0000256" key="2">
    <source>
        <dbReference type="ARBA" id="ARBA00007812"/>
    </source>
</evidence>
<evidence type="ECO:0000259" key="6">
    <source>
        <dbReference type="Pfam" id="PF00205"/>
    </source>
</evidence>
<dbReference type="Pfam" id="PF00205">
    <property type="entry name" value="TPP_enzyme_M"/>
    <property type="match status" value="1"/>
</dbReference>
<dbReference type="CDD" id="cd00568">
    <property type="entry name" value="TPP_enzymes"/>
    <property type="match status" value="1"/>
</dbReference>
<dbReference type="GO" id="GO:0005948">
    <property type="term" value="C:acetolactate synthase complex"/>
    <property type="evidence" value="ECO:0007669"/>
    <property type="project" value="TreeGrafter"/>
</dbReference>
<dbReference type="PANTHER" id="PTHR18968">
    <property type="entry name" value="THIAMINE PYROPHOSPHATE ENZYMES"/>
    <property type="match status" value="1"/>
</dbReference>
<dbReference type="EMBL" id="RJSE01000007">
    <property type="protein sequence ID" value="RNL62470.1"/>
    <property type="molecule type" value="Genomic_DNA"/>
</dbReference>
<dbReference type="SUPFAM" id="SSF52518">
    <property type="entry name" value="Thiamin diphosphate-binding fold (THDP-binding)"/>
    <property type="match status" value="2"/>
</dbReference>
<keyword evidence="3 4" id="KW-0786">Thiamine pyrophosphate</keyword>
<evidence type="ECO:0000259" key="7">
    <source>
        <dbReference type="Pfam" id="PF02775"/>
    </source>
</evidence>
<evidence type="ECO:0000256" key="5">
    <source>
        <dbReference type="SAM" id="MobiDB-lite"/>
    </source>
</evidence>
<dbReference type="InterPro" id="IPR029061">
    <property type="entry name" value="THDP-binding"/>
</dbReference>
<evidence type="ECO:0000313" key="10">
    <source>
        <dbReference type="Proteomes" id="UP000267128"/>
    </source>
</evidence>
<dbReference type="InterPro" id="IPR029035">
    <property type="entry name" value="DHS-like_NAD/FAD-binding_dom"/>
</dbReference>
<sequence>MGLGGHRRRCAHGRVVRPVRGAGADQRPVAALRRLDGPAPGRPLGNSVVGARRARREVRRPGRAARRAAPGGEPGSGRVGPAGAGAERRDRRGDLHRFRLAPGGGRVSGPVRLLDQLVGLVAELGNRHLFGVLGDANMFFVDEYRRTGGRYVAAAEEKAAVLMATGYARRGGRPGVVTVTHGPGLANTVAALVDAERDKSPVLVVAGETPPEDPDHLQWLPQRELVEAIGVTYLRVDAPGELAARFAEAVAELTARRGPVVLGIPSTFMFEEVVPEADRPPAAHRPAGRVDEDALDAALGILATSRRGILLAGRGATGPGMREVLLQLAEAADLDVATTLLAKDFFAEHPRDLGVFGTFSTASATERIARADCIVALGASLNRWTTADATLLSGARLIAVDDVVDPAAGAWARPDVVLRADAGDVAALLTQGLRQLGPREPRVRPAADLAPPSPAPIDVYVGALDEALPRDRTVVCDGGRFMVRALHGMRVADPRALVHTLGFGSIGLGLGNAVGAAVAAPEQPTVLLVGDGGLMLAGWSELHTIVRERLDVTIAVFNDAAYGAEHQHFVGRGLDPSVTEFDWPSFAEVASGFGWATATLESPADAERIGPLLRQRDRPTLLDLRLDPLQVPTTTG</sequence>
<evidence type="ECO:0000259" key="8">
    <source>
        <dbReference type="Pfam" id="PF02776"/>
    </source>
</evidence>
<dbReference type="InterPro" id="IPR011766">
    <property type="entry name" value="TPP_enzyme_TPP-bd"/>
</dbReference>
<feature type="compositionally biased region" description="Basic residues" evidence="5">
    <location>
        <begin position="52"/>
        <end position="66"/>
    </location>
</feature>
<evidence type="ECO:0000313" key="9">
    <source>
        <dbReference type="EMBL" id="RNL62470.1"/>
    </source>
</evidence>
<gene>
    <name evidence="9" type="ORF">EFK50_11905</name>
</gene>
<dbReference type="SUPFAM" id="SSF52467">
    <property type="entry name" value="DHS-like NAD/FAD-binding domain"/>
    <property type="match status" value="1"/>
</dbReference>
<evidence type="ECO:0000256" key="1">
    <source>
        <dbReference type="ARBA" id="ARBA00001964"/>
    </source>
</evidence>
<comment type="cofactor">
    <cofactor evidence="1">
        <name>thiamine diphosphate</name>
        <dbReference type="ChEBI" id="CHEBI:58937"/>
    </cofactor>
</comment>
<dbReference type="InterPro" id="IPR045229">
    <property type="entry name" value="TPP_enz"/>
</dbReference>
<proteinExistence type="inferred from homology"/>
<dbReference type="GO" id="GO:0050660">
    <property type="term" value="F:flavin adenine dinucleotide binding"/>
    <property type="evidence" value="ECO:0007669"/>
    <property type="project" value="TreeGrafter"/>
</dbReference>
<dbReference type="Proteomes" id="UP000267128">
    <property type="component" value="Unassembled WGS sequence"/>
</dbReference>
<dbReference type="Pfam" id="PF02776">
    <property type="entry name" value="TPP_enzyme_N"/>
    <property type="match status" value="1"/>
</dbReference>
<dbReference type="GO" id="GO:0000287">
    <property type="term" value="F:magnesium ion binding"/>
    <property type="evidence" value="ECO:0007669"/>
    <property type="project" value="InterPro"/>
</dbReference>
<dbReference type="CDD" id="cd07035">
    <property type="entry name" value="TPP_PYR_POX_like"/>
    <property type="match status" value="1"/>
</dbReference>
<dbReference type="PANTHER" id="PTHR18968:SF13">
    <property type="entry name" value="ACETOLACTATE SYNTHASE CATALYTIC SUBUNIT, MITOCHONDRIAL"/>
    <property type="match status" value="1"/>
</dbReference>
<keyword evidence="10" id="KW-1185">Reference proteome</keyword>
<dbReference type="GO" id="GO:0030976">
    <property type="term" value="F:thiamine pyrophosphate binding"/>
    <property type="evidence" value="ECO:0007669"/>
    <property type="project" value="InterPro"/>
</dbReference>
<name>A0A3N0CG72_9ACTN</name>
<comment type="caution">
    <text evidence="9">The sequence shown here is derived from an EMBL/GenBank/DDBJ whole genome shotgun (WGS) entry which is preliminary data.</text>
</comment>
<comment type="similarity">
    <text evidence="2 4">Belongs to the TPP enzyme family.</text>
</comment>
<evidence type="ECO:0000256" key="4">
    <source>
        <dbReference type="RuleBase" id="RU362132"/>
    </source>
</evidence>
<dbReference type="GO" id="GO:0009099">
    <property type="term" value="P:L-valine biosynthetic process"/>
    <property type="evidence" value="ECO:0007669"/>
    <property type="project" value="TreeGrafter"/>
</dbReference>
<dbReference type="InterPro" id="IPR012001">
    <property type="entry name" value="Thiamin_PyroP_enz_TPP-bd_dom"/>
</dbReference>
<dbReference type="OrthoDB" id="3203527at2"/>
<feature type="region of interest" description="Disordered" evidence="5">
    <location>
        <begin position="1"/>
        <end position="93"/>
    </location>
</feature>
<protein>
    <submittedName>
        <fullName evidence="9">Thiamine pyrophosphate-binding protein</fullName>
    </submittedName>
</protein>
<dbReference type="GO" id="GO:0003984">
    <property type="term" value="F:acetolactate synthase activity"/>
    <property type="evidence" value="ECO:0007669"/>
    <property type="project" value="TreeGrafter"/>
</dbReference>
<feature type="compositionally biased region" description="Gly residues" evidence="5">
    <location>
        <begin position="72"/>
        <end position="83"/>
    </location>
</feature>
<dbReference type="GO" id="GO:0009097">
    <property type="term" value="P:isoleucine biosynthetic process"/>
    <property type="evidence" value="ECO:0007669"/>
    <property type="project" value="TreeGrafter"/>
</dbReference>
<feature type="domain" description="Thiamine pyrophosphate enzyme N-terminal TPP-binding" evidence="8">
    <location>
        <begin position="114"/>
        <end position="215"/>
    </location>
</feature>
<dbReference type="AlphaFoldDB" id="A0A3N0CG72"/>
<evidence type="ECO:0000256" key="3">
    <source>
        <dbReference type="ARBA" id="ARBA00023052"/>
    </source>
</evidence>
<feature type="domain" description="Thiamine pyrophosphate enzyme TPP-binding" evidence="7">
    <location>
        <begin position="479"/>
        <end position="623"/>
    </location>
</feature>
<dbReference type="Gene3D" id="3.40.50.1220">
    <property type="entry name" value="TPP-binding domain"/>
    <property type="match status" value="1"/>
</dbReference>
<organism evidence="9 10">
    <name type="scientific">Nocardioides marmoriginsengisoli</name>
    <dbReference type="NCBI Taxonomy" id="661483"/>
    <lineage>
        <taxon>Bacteria</taxon>
        <taxon>Bacillati</taxon>
        <taxon>Actinomycetota</taxon>
        <taxon>Actinomycetes</taxon>
        <taxon>Propionibacteriales</taxon>
        <taxon>Nocardioidaceae</taxon>
        <taxon>Nocardioides</taxon>
    </lineage>
</organism>
<feature type="compositionally biased region" description="Basic residues" evidence="5">
    <location>
        <begin position="1"/>
        <end position="17"/>
    </location>
</feature>
<dbReference type="Gene3D" id="3.40.50.970">
    <property type="match status" value="2"/>
</dbReference>
<dbReference type="PROSITE" id="PS00187">
    <property type="entry name" value="TPP_ENZYMES"/>
    <property type="match status" value="1"/>
</dbReference>
<feature type="domain" description="Thiamine pyrophosphate enzyme central" evidence="6">
    <location>
        <begin position="295"/>
        <end position="426"/>
    </location>
</feature>
<accession>A0A3N0CG72</accession>
<dbReference type="Pfam" id="PF02775">
    <property type="entry name" value="TPP_enzyme_C"/>
    <property type="match status" value="1"/>
</dbReference>
<reference evidence="9 10" key="1">
    <citation type="submission" date="2018-11" db="EMBL/GenBank/DDBJ databases">
        <authorList>
            <person name="Li F."/>
        </authorList>
    </citation>
    <scope>NUCLEOTIDE SEQUENCE [LARGE SCALE GENOMIC DNA]</scope>
    <source>
        <strain evidence="9 10">Gsoil 097</strain>
    </source>
</reference>